<dbReference type="Proteomes" id="UP000036367">
    <property type="component" value="Unassembled WGS sequence"/>
</dbReference>
<name>A0A0J1BMW5_RHOIS</name>
<dbReference type="STRING" id="595434.RISK_000019"/>
<dbReference type="AlphaFoldDB" id="A0A0J1BMW5"/>
<dbReference type="PATRIC" id="fig|595434.4.peg.19"/>
<dbReference type="EMBL" id="LECT01000001">
    <property type="protein sequence ID" value="KLU07840.1"/>
    <property type="molecule type" value="Genomic_DNA"/>
</dbReference>
<sequence length="52" mass="6107">MIERKDFERPAVSKLSGVFCFVAQASAGLSRKVRYQRLNRFEQRRVFEDGRA</sequence>
<reference evidence="1" key="1">
    <citation type="submission" date="2015-05" db="EMBL/GenBank/DDBJ databases">
        <title>Permanent draft genome of Rhodopirellula islandicus K833.</title>
        <authorList>
            <person name="Kizina J."/>
            <person name="Richter M."/>
            <person name="Glockner F.O."/>
            <person name="Harder J."/>
        </authorList>
    </citation>
    <scope>NUCLEOTIDE SEQUENCE [LARGE SCALE GENOMIC DNA]</scope>
    <source>
        <strain evidence="1">K833</strain>
    </source>
</reference>
<gene>
    <name evidence="1" type="ORF">RISK_000019</name>
</gene>
<proteinExistence type="predicted"/>
<accession>A0A0J1BMW5</accession>
<keyword evidence="2" id="KW-1185">Reference proteome</keyword>
<comment type="caution">
    <text evidence="1">The sequence shown here is derived from an EMBL/GenBank/DDBJ whole genome shotgun (WGS) entry which is preliminary data.</text>
</comment>
<organism evidence="1 2">
    <name type="scientific">Rhodopirellula islandica</name>
    <dbReference type="NCBI Taxonomy" id="595434"/>
    <lineage>
        <taxon>Bacteria</taxon>
        <taxon>Pseudomonadati</taxon>
        <taxon>Planctomycetota</taxon>
        <taxon>Planctomycetia</taxon>
        <taxon>Pirellulales</taxon>
        <taxon>Pirellulaceae</taxon>
        <taxon>Rhodopirellula</taxon>
    </lineage>
</organism>
<evidence type="ECO:0000313" key="2">
    <source>
        <dbReference type="Proteomes" id="UP000036367"/>
    </source>
</evidence>
<protein>
    <submittedName>
        <fullName evidence="1">Uncharacterized protein</fullName>
    </submittedName>
</protein>
<evidence type="ECO:0000313" key="1">
    <source>
        <dbReference type="EMBL" id="KLU07840.1"/>
    </source>
</evidence>